<dbReference type="RefSeq" id="WP_188701429.1">
    <property type="nucleotide sequence ID" value="NZ_BMMQ01000005.1"/>
</dbReference>
<keyword evidence="2" id="KW-0812">Transmembrane</keyword>
<dbReference type="Proteomes" id="UP000638043">
    <property type="component" value="Unassembled WGS sequence"/>
</dbReference>
<evidence type="ECO:0000313" key="4">
    <source>
        <dbReference type="EMBL" id="GGO64590.1"/>
    </source>
</evidence>
<feature type="transmembrane region" description="Helical" evidence="2">
    <location>
        <begin position="44"/>
        <end position="62"/>
    </location>
</feature>
<keyword evidence="2" id="KW-0472">Membrane</keyword>
<feature type="compositionally biased region" description="Polar residues" evidence="1">
    <location>
        <begin position="1"/>
        <end position="22"/>
    </location>
</feature>
<comment type="caution">
    <text evidence="4">The sequence shown here is derived from an EMBL/GenBank/DDBJ whole genome shotgun (WGS) entry which is preliminary data.</text>
</comment>
<dbReference type="InterPro" id="IPR018392">
    <property type="entry name" value="LysM"/>
</dbReference>
<dbReference type="InterPro" id="IPR036779">
    <property type="entry name" value="LysM_dom_sf"/>
</dbReference>
<gene>
    <name evidence="4" type="ORF">GCM10010910_19830</name>
</gene>
<accession>A0ABQ2N3I5</accession>
<protein>
    <recommendedName>
        <fullName evidence="3">LysM domain-containing protein</fullName>
    </recommendedName>
</protein>
<sequence>MNTTTSAVSSHRVSTGDVSTGDVSIDDDRAVRTRLRITRRGRRVVAMLAATPLVAATAFVIINGGAALGSNDTGVSAEAFDAVTVMPGETLWSIAEEVAPEEDPREVVDAISDLNRLSSSVLDTGQRLFLPIAYSSGS</sequence>
<keyword evidence="2" id="KW-1133">Transmembrane helix</keyword>
<dbReference type="EMBL" id="BMMQ01000005">
    <property type="protein sequence ID" value="GGO64590.1"/>
    <property type="molecule type" value="Genomic_DNA"/>
</dbReference>
<evidence type="ECO:0000259" key="3">
    <source>
        <dbReference type="Pfam" id="PF01476"/>
    </source>
</evidence>
<dbReference type="CDD" id="cd00118">
    <property type="entry name" value="LysM"/>
    <property type="match status" value="1"/>
</dbReference>
<keyword evidence="5" id="KW-1185">Reference proteome</keyword>
<feature type="domain" description="LysM" evidence="3">
    <location>
        <begin position="84"/>
        <end position="131"/>
    </location>
</feature>
<dbReference type="Pfam" id="PF01476">
    <property type="entry name" value="LysM"/>
    <property type="match status" value="1"/>
</dbReference>
<evidence type="ECO:0000256" key="2">
    <source>
        <dbReference type="SAM" id="Phobius"/>
    </source>
</evidence>
<evidence type="ECO:0000313" key="5">
    <source>
        <dbReference type="Proteomes" id="UP000638043"/>
    </source>
</evidence>
<reference evidence="5" key="1">
    <citation type="journal article" date="2019" name="Int. J. Syst. Evol. Microbiol.">
        <title>The Global Catalogue of Microorganisms (GCM) 10K type strain sequencing project: providing services to taxonomists for standard genome sequencing and annotation.</title>
        <authorList>
            <consortium name="The Broad Institute Genomics Platform"/>
            <consortium name="The Broad Institute Genome Sequencing Center for Infectious Disease"/>
            <person name="Wu L."/>
            <person name="Ma J."/>
        </authorList>
    </citation>
    <scope>NUCLEOTIDE SEQUENCE [LARGE SCALE GENOMIC DNA]</scope>
    <source>
        <strain evidence="5">CGMCC 4.7181</strain>
    </source>
</reference>
<proteinExistence type="predicted"/>
<evidence type="ECO:0000256" key="1">
    <source>
        <dbReference type="SAM" id="MobiDB-lite"/>
    </source>
</evidence>
<organism evidence="4 5">
    <name type="scientific">Microbacterium nanhaiense</name>
    <dbReference type="NCBI Taxonomy" id="1301026"/>
    <lineage>
        <taxon>Bacteria</taxon>
        <taxon>Bacillati</taxon>
        <taxon>Actinomycetota</taxon>
        <taxon>Actinomycetes</taxon>
        <taxon>Micrococcales</taxon>
        <taxon>Microbacteriaceae</taxon>
        <taxon>Microbacterium</taxon>
    </lineage>
</organism>
<name>A0ABQ2N3I5_9MICO</name>
<feature type="region of interest" description="Disordered" evidence="1">
    <location>
        <begin position="1"/>
        <end position="23"/>
    </location>
</feature>
<dbReference type="Gene3D" id="3.10.350.10">
    <property type="entry name" value="LysM domain"/>
    <property type="match status" value="1"/>
</dbReference>